<sequence>MRPGWPLVSSVLAREHVMASTFMNLSAAHREHIDREVEQWLSCMTLEEKVGQMTQFSSDRDTTGPSLKEDIEEEIKAGRVGSVFNAFDADFTRRLQQQAVEHTRLGIPLLFGYDVIHGFRTIFPIPLAQAASFDMDAIEAASRIAAAEASAAGLHWAFTPMVDITRDPRWGRVMEGAGEDTLLGCRVARAQVRGLQGSAPDEVDTVAACVKHFAGYGAAEAGRDYNTVDVSEWRLRSVYLPPFQAAIDEGCASLMTAFNSLNGVPASCNGWLLEQVLRQEWGFEGLVVTDYTAIMELVHHGVAADTRQAGQKAVLAGVDMAMQDGIFLEHLAGLVEAGTVSIERIDTAVRRILRVKAALGLLDDPYRYSDPAREQALLLAPAHRLAARELAEKACVLLRNEPCVLPFSNDIRRMAVIGPLAQDAAAMLGPWHGNGQAEDAVSLHDGLAQRLGEEVTLDYCCGVPLESDGSSADDIEAAAALARTSDVVVLALGEDNSMSGEAASRARIGLPGRQMALARAVIATGTPCAVITFSGRPLVLSDLDELPCAILHAWWPGIEAGHALARLLMGDTGPSGRLPMTFPRDEGQIPIHYNAFSTGRPLDPEEKYTSKYLDMPNTPLYPFGHGLTYGQIIYQHRALSSRCIRASESLVVSVTVANTGAHEATEVVQLYLRGPAGDMVRPVRELIDFKRITLVPGGAETVCFVIEAASLRYEDAMGNQRLDDGEYHLYVGGRSDTSDAVTFHFNKQD</sequence>
<dbReference type="InterPro" id="IPR001764">
    <property type="entry name" value="Glyco_hydro_3_N"/>
</dbReference>
<dbReference type="GO" id="GO:0009251">
    <property type="term" value="P:glucan catabolic process"/>
    <property type="evidence" value="ECO:0007669"/>
    <property type="project" value="TreeGrafter"/>
</dbReference>
<dbReference type="PRINTS" id="PR00133">
    <property type="entry name" value="GLHYDRLASE3"/>
</dbReference>
<dbReference type="InterPro" id="IPR026891">
    <property type="entry name" value="Fn3-like"/>
</dbReference>
<evidence type="ECO:0000256" key="6">
    <source>
        <dbReference type="ARBA" id="ARBA00023295"/>
    </source>
</evidence>
<dbReference type="Pfam" id="PF00933">
    <property type="entry name" value="Glyco_hydro_3"/>
    <property type="match status" value="1"/>
</dbReference>
<dbReference type="EMBL" id="JAPIVE010000002">
    <property type="protein sequence ID" value="MCX2524251.1"/>
    <property type="molecule type" value="Genomic_DNA"/>
</dbReference>
<dbReference type="FunFam" id="3.20.20.300:FF:000005">
    <property type="entry name" value="Periplasmic beta-glucosidase"/>
    <property type="match status" value="1"/>
</dbReference>
<reference evidence="9" key="1">
    <citation type="submission" date="2022-11" db="EMBL/GenBank/DDBJ databases">
        <title>Larsenimonas rhizosphaerae sp. nov., isolated from a tidal mudflat.</title>
        <authorList>
            <person name="Lee S.D."/>
            <person name="Kim I.S."/>
        </authorList>
    </citation>
    <scope>NUCLEOTIDE SEQUENCE</scope>
    <source>
        <strain evidence="9">GH2-1</strain>
    </source>
</reference>
<dbReference type="EC" id="3.2.1.21" evidence="3"/>
<dbReference type="AlphaFoldDB" id="A0AA41ZGJ9"/>
<dbReference type="NCBIfam" id="NF011678">
    <property type="entry name" value="PRK15098.1"/>
    <property type="match status" value="1"/>
</dbReference>
<dbReference type="Gene3D" id="3.20.20.300">
    <property type="entry name" value="Glycoside hydrolase, family 3, N-terminal domain"/>
    <property type="match status" value="1"/>
</dbReference>
<dbReference type="SUPFAM" id="SSF52279">
    <property type="entry name" value="Beta-D-glucan exohydrolase, C-terminal domain"/>
    <property type="match status" value="1"/>
</dbReference>
<dbReference type="InterPro" id="IPR002772">
    <property type="entry name" value="Glyco_hydro_3_C"/>
</dbReference>
<evidence type="ECO:0000256" key="1">
    <source>
        <dbReference type="ARBA" id="ARBA00000448"/>
    </source>
</evidence>
<evidence type="ECO:0000256" key="5">
    <source>
        <dbReference type="ARBA" id="ARBA00022801"/>
    </source>
</evidence>
<accession>A0AA41ZGJ9</accession>
<organism evidence="9 10">
    <name type="scientific">Larsenimonas rhizosphaerae</name>
    <dbReference type="NCBI Taxonomy" id="2944682"/>
    <lineage>
        <taxon>Bacteria</taxon>
        <taxon>Pseudomonadati</taxon>
        <taxon>Pseudomonadota</taxon>
        <taxon>Gammaproteobacteria</taxon>
        <taxon>Oceanospirillales</taxon>
        <taxon>Halomonadaceae</taxon>
        <taxon>Larsenimonas</taxon>
    </lineage>
</organism>
<comment type="similarity">
    <text evidence="2 7">Belongs to the glycosyl hydrolase 3 family.</text>
</comment>
<dbReference type="PROSITE" id="PS00775">
    <property type="entry name" value="GLYCOSYL_HYDROL_F3"/>
    <property type="match status" value="1"/>
</dbReference>
<comment type="catalytic activity">
    <reaction evidence="1">
        <text>Hydrolysis of terminal, non-reducing beta-D-glucosyl residues with release of beta-D-glucose.</text>
        <dbReference type="EC" id="3.2.1.21"/>
    </reaction>
</comment>
<evidence type="ECO:0000256" key="2">
    <source>
        <dbReference type="ARBA" id="ARBA00005336"/>
    </source>
</evidence>
<dbReference type="Gene3D" id="3.40.50.1700">
    <property type="entry name" value="Glycoside hydrolase family 3 C-terminal domain"/>
    <property type="match status" value="1"/>
</dbReference>
<name>A0AA41ZGJ9_9GAMM</name>
<proteinExistence type="inferred from homology"/>
<evidence type="ECO:0000256" key="4">
    <source>
        <dbReference type="ARBA" id="ARBA00022729"/>
    </source>
</evidence>
<dbReference type="InterPro" id="IPR019800">
    <property type="entry name" value="Glyco_hydro_3_AS"/>
</dbReference>
<dbReference type="SUPFAM" id="SSF51445">
    <property type="entry name" value="(Trans)glycosidases"/>
    <property type="match status" value="1"/>
</dbReference>
<dbReference type="InterPro" id="IPR036962">
    <property type="entry name" value="Glyco_hydro_3_N_sf"/>
</dbReference>
<keyword evidence="10" id="KW-1185">Reference proteome</keyword>
<protein>
    <recommendedName>
        <fullName evidence="3">beta-glucosidase</fullName>
        <ecNumber evidence="3">3.2.1.21</ecNumber>
    </recommendedName>
</protein>
<gene>
    <name evidence="9" type="primary">bglX</name>
    <name evidence="9" type="ORF">OQ287_08355</name>
</gene>
<dbReference type="Pfam" id="PF01915">
    <property type="entry name" value="Glyco_hydro_3_C"/>
    <property type="match status" value="1"/>
</dbReference>
<dbReference type="InterPro" id="IPR036881">
    <property type="entry name" value="Glyco_hydro_3_C_sf"/>
</dbReference>
<dbReference type="Gene3D" id="2.60.40.10">
    <property type="entry name" value="Immunoglobulins"/>
    <property type="match status" value="1"/>
</dbReference>
<dbReference type="RefSeq" id="WP_265896341.1">
    <property type="nucleotide sequence ID" value="NZ_JAPIVE010000002.1"/>
</dbReference>
<evidence type="ECO:0000256" key="3">
    <source>
        <dbReference type="ARBA" id="ARBA00012744"/>
    </source>
</evidence>
<dbReference type="PANTHER" id="PTHR30620">
    <property type="entry name" value="PERIPLASMIC BETA-GLUCOSIDASE-RELATED"/>
    <property type="match status" value="1"/>
</dbReference>
<keyword evidence="4" id="KW-0732">Signal</keyword>
<dbReference type="Pfam" id="PF14310">
    <property type="entry name" value="Fn3-like"/>
    <property type="match status" value="1"/>
</dbReference>
<evidence type="ECO:0000256" key="7">
    <source>
        <dbReference type="RuleBase" id="RU361161"/>
    </source>
</evidence>
<dbReference type="InterPro" id="IPR051915">
    <property type="entry name" value="Cellulose_Degrad_GH3"/>
</dbReference>
<dbReference type="InterPro" id="IPR017853">
    <property type="entry name" value="GH"/>
</dbReference>
<dbReference type="PANTHER" id="PTHR30620:SF16">
    <property type="entry name" value="LYSOSOMAL BETA GLUCOSIDASE"/>
    <property type="match status" value="1"/>
</dbReference>
<comment type="caution">
    <text evidence="9">The sequence shown here is derived from an EMBL/GenBank/DDBJ whole genome shotgun (WGS) entry which is preliminary data.</text>
</comment>
<dbReference type="Proteomes" id="UP001165678">
    <property type="component" value="Unassembled WGS sequence"/>
</dbReference>
<dbReference type="SMART" id="SM01217">
    <property type="entry name" value="Fn3_like"/>
    <property type="match status" value="1"/>
</dbReference>
<evidence type="ECO:0000313" key="9">
    <source>
        <dbReference type="EMBL" id="MCX2524251.1"/>
    </source>
</evidence>
<dbReference type="GO" id="GO:0008422">
    <property type="term" value="F:beta-glucosidase activity"/>
    <property type="evidence" value="ECO:0007669"/>
    <property type="project" value="UniProtKB-EC"/>
</dbReference>
<keyword evidence="5 7" id="KW-0378">Hydrolase</keyword>
<dbReference type="InterPro" id="IPR013783">
    <property type="entry name" value="Ig-like_fold"/>
</dbReference>
<evidence type="ECO:0000313" key="10">
    <source>
        <dbReference type="Proteomes" id="UP001165678"/>
    </source>
</evidence>
<keyword evidence="6 7" id="KW-0326">Glycosidase</keyword>
<feature type="domain" description="Fibronectin type III-like" evidence="8">
    <location>
        <begin position="666"/>
        <end position="735"/>
    </location>
</feature>
<evidence type="ECO:0000259" key="8">
    <source>
        <dbReference type="SMART" id="SM01217"/>
    </source>
</evidence>